<evidence type="ECO:0000313" key="6">
    <source>
        <dbReference type="EMBL" id="TDV51713.1"/>
    </source>
</evidence>
<sequence>MEKTSDSNGKQKVRSAEVGTDILKALAELSPSTSLSRLAEHVQMPASKVHRYLQALIASGFAEQNTATNHYGLGREALRVGLAALNSMDVLKVAALPLAELRDELNETCFLAVWGNQGATVVHIEPAVRAVTVVTQLGSVLPLLSSSTGLVFSAYLPHRETDDLRVQEIAAADHPLKDEKTYATLCEQIRERGLHHVHGLLMPGVDALSAPVFNAVGQVAAVLTIVGPTSLFHADENGPAAQRLLAATRAVSWRMGYEPLPA</sequence>
<dbReference type="InterPro" id="IPR029016">
    <property type="entry name" value="GAF-like_dom_sf"/>
</dbReference>
<reference evidence="6 7" key="1">
    <citation type="submission" date="2019-03" db="EMBL/GenBank/DDBJ databases">
        <title>Genomic analyses of the natural microbiome of Caenorhabditis elegans.</title>
        <authorList>
            <person name="Samuel B."/>
        </authorList>
    </citation>
    <scope>NUCLEOTIDE SEQUENCE [LARGE SCALE GENOMIC DNA]</scope>
    <source>
        <strain evidence="6 7">BIGb0525</strain>
    </source>
</reference>
<dbReference type="Pfam" id="PF09339">
    <property type="entry name" value="HTH_IclR"/>
    <property type="match status" value="1"/>
</dbReference>
<dbReference type="SUPFAM" id="SSF46785">
    <property type="entry name" value="Winged helix' DNA-binding domain"/>
    <property type="match status" value="1"/>
</dbReference>
<dbReference type="InterPro" id="IPR005471">
    <property type="entry name" value="Tscrpt_reg_IclR_N"/>
</dbReference>
<evidence type="ECO:0000256" key="1">
    <source>
        <dbReference type="ARBA" id="ARBA00023015"/>
    </source>
</evidence>
<keyword evidence="2" id="KW-0238">DNA-binding</keyword>
<evidence type="ECO:0000256" key="3">
    <source>
        <dbReference type="ARBA" id="ARBA00023163"/>
    </source>
</evidence>
<accession>A0A4R7VPQ9</accession>
<organism evidence="6 7">
    <name type="scientific">Pseudomonas helmanticensis</name>
    <dbReference type="NCBI Taxonomy" id="1471381"/>
    <lineage>
        <taxon>Bacteria</taxon>
        <taxon>Pseudomonadati</taxon>
        <taxon>Pseudomonadota</taxon>
        <taxon>Gammaproteobacteria</taxon>
        <taxon>Pseudomonadales</taxon>
        <taxon>Pseudomonadaceae</taxon>
        <taxon>Pseudomonas</taxon>
    </lineage>
</organism>
<protein>
    <submittedName>
        <fullName evidence="6">IclR family transcriptional regulator</fullName>
    </submittedName>
</protein>
<dbReference type="Gene3D" id="1.10.10.10">
    <property type="entry name" value="Winged helix-like DNA-binding domain superfamily/Winged helix DNA-binding domain"/>
    <property type="match status" value="1"/>
</dbReference>
<dbReference type="EMBL" id="SOCQ01000002">
    <property type="protein sequence ID" value="TDV51713.1"/>
    <property type="molecule type" value="Genomic_DNA"/>
</dbReference>
<dbReference type="SMART" id="SM00346">
    <property type="entry name" value="HTH_ICLR"/>
    <property type="match status" value="1"/>
</dbReference>
<name>A0A4R7VPQ9_9PSED</name>
<evidence type="ECO:0000259" key="5">
    <source>
        <dbReference type="PROSITE" id="PS51078"/>
    </source>
</evidence>
<evidence type="ECO:0000259" key="4">
    <source>
        <dbReference type="PROSITE" id="PS51077"/>
    </source>
</evidence>
<feature type="domain" description="IclR-ED" evidence="5">
    <location>
        <begin position="76"/>
        <end position="257"/>
    </location>
</feature>
<dbReference type="InterPro" id="IPR036390">
    <property type="entry name" value="WH_DNA-bd_sf"/>
</dbReference>
<dbReference type="AlphaFoldDB" id="A0A4R7VPQ9"/>
<dbReference type="GO" id="GO:0003677">
    <property type="term" value="F:DNA binding"/>
    <property type="evidence" value="ECO:0007669"/>
    <property type="project" value="UniProtKB-KW"/>
</dbReference>
<keyword evidence="1" id="KW-0805">Transcription regulation</keyword>
<dbReference type="FunFam" id="1.10.10.10:FF:000752">
    <property type="entry name" value="IclR family transcriptional regulator"/>
    <property type="match status" value="1"/>
</dbReference>
<dbReference type="Gene3D" id="3.30.450.40">
    <property type="match status" value="1"/>
</dbReference>
<evidence type="ECO:0000313" key="7">
    <source>
        <dbReference type="Proteomes" id="UP000295804"/>
    </source>
</evidence>
<dbReference type="PANTHER" id="PTHR30136:SF8">
    <property type="entry name" value="TRANSCRIPTIONAL REGULATORY PROTEIN"/>
    <property type="match status" value="1"/>
</dbReference>
<feature type="domain" description="HTH iclR-type" evidence="4">
    <location>
        <begin position="13"/>
        <end position="75"/>
    </location>
</feature>
<dbReference type="GO" id="GO:0003700">
    <property type="term" value="F:DNA-binding transcription factor activity"/>
    <property type="evidence" value="ECO:0007669"/>
    <property type="project" value="TreeGrafter"/>
</dbReference>
<dbReference type="PANTHER" id="PTHR30136">
    <property type="entry name" value="HELIX-TURN-HELIX TRANSCRIPTIONAL REGULATOR, ICLR FAMILY"/>
    <property type="match status" value="1"/>
</dbReference>
<dbReference type="Pfam" id="PF01614">
    <property type="entry name" value="IclR_C"/>
    <property type="match status" value="1"/>
</dbReference>
<dbReference type="RefSeq" id="WP_134174666.1">
    <property type="nucleotide sequence ID" value="NZ_JBIUWL010000022.1"/>
</dbReference>
<dbReference type="InterPro" id="IPR014757">
    <property type="entry name" value="Tscrpt_reg_IclR_C"/>
</dbReference>
<dbReference type="SUPFAM" id="SSF55781">
    <property type="entry name" value="GAF domain-like"/>
    <property type="match status" value="1"/>
</dbReference>
<dbReference type="PROSITE" id="PS51077">
    <property type="entry name" value="HTH_ICLR"/>
    <property type="match status" value="1"/>
</dbReference>
<dbReference type="Proteomes" id="UP000295804">
    <property type="component" value="Unassembled WGS sequence"/>
</dbReference>
<proteinExistence type="predicted"/>
<dbReference type="PROSITE" id="PS51078">
    <property type="entry name" value="ICLR_ED"/>
    <property type="match status" value="1"/>
</dbReference>
<gene>
    <name evidence="6" type="ORF">EDF87_102222</name>
</gene>
<keyword evidence="3" id="KW-0804">Transcription</keyword>
<evidence type="ECO:0000256" key="2">
    <source>
        <dbReference type="ARBA" id="ARBA00023125"/>
    </source>
</evidence>
<comment type="caution">
    <text evidence="6">The sequence shown here is derived from an EMBL/GenBank/DDBJ whole genome shotgun (WGS) entry which is preliminary data.</text>
</comment>
<dbReference type="InterPro" id="IPR050707">
    <property type="entry name" value="HTH_MetabolicPath_Reg"/>
</dbReference>
<dbReference type="GO" id="GO:0045892">
    <property type="term" value="P:negative regulation of DNA-templated transcription"/>
    <property type="evidence" value="ECO:0007669"/>
    <property type="project" value="TreeGrafter"/>
</dbReference>
<dbReference type="InterPro" id="IPR036388">
    <property type="entry name" value="WH-like_DNA-bd_sf"/>
</dbReference>